<reference evidence="2 3" key="1">
    <citation type="journal article" date="2015" name="Microbes Environ.">
        <title>Distribution and evolution of nitrogen fixation genes in the phylum bacteroidetes.</title>
        <authorList>
            <person name="Inoue J."/>
            <person name="Oshima K."/>
            <person name="Suda W."/>
            <person name="Sakamoto M."/>
            <person name="Iino T."/>
            <person name="Noda S."/>
            <person name="Hongoh Y."/>
            <person name="Hattori M."/>
            <person name="Ohkuma M."/>
        </authorList>
    </citation>
    <scope>NUCLEOTIDE SEQUENCE [LARGE SCALE GENOMIC DNA]</scope>
    <source>
        <strain evidence="2 3">JCM 15093</strain>
    </source>
</reference>
<protein>
    <recommendedName>
        <fullName evidence="4">Tetratricopeptide repeat protein</fullName>
    </recommendedName>
</protein>
<dbReference type="EMBL" id="BAJS01000006">
    <property type="protein sequence ID" value="GAK36261.1"/>
    <property type="molecule type" value="Genomic_DNA"/>
</dbReference>
<dbReference type="eggNOG" id="COG0457">
    <property type="taxonomic scope" value="Bacteria"/>
</dbReference>
<name>A0A069D1U5_9BACE</name>
<evidence type="ECO:0000313" key="2">
    <source>
        <dbReference type="EMBL" id="GAK36261.1"/>
    </source>
</evidence>
<proteinExistence type="predicted"/>
<dbReference type="STRING" id="1121097.GCA_000428125_00841"/>
<accession>A0A069D1U5</accession>
<dbReference type="InterPro" id="IPR045921">
    <property type="entry name" value="DUF6340"/>
</dbReference>
<sequence length="369" mass="41936">MIKIRTYFICLSVLFSLNACQSLETLSIDYLVPAEISFPSNLKRIAVVNNTSAVPDSNIINVPQKKEPLLVNELKKSTTYFWGDAAIATESLANGLAGANYFNEVVICDSALRANDVILRENTLSKSEVEELCRKLDVDLLISLENLQIKAVRTVKFMPDWNVFLATTDARIFTSVKAYLPKRNGAMASLVLNDSIFWEEGASTETSAMAQLIKDEELIRQTSDFGGTIPVNKLTPSWKTSQRFYYSNGSVNMRDAAVYVREQEWDKAFDLWQKEYLQSKSKKVKMRTALNSALYYEMQDSIPQAVEWATIAQNLADEVEKATTKMKEKKSIYTFPNYFSISVYLSDLSERMSNIAKLNMQMDRFKDDF</sequence>
<dbReference type="Proteomes" id="UP000027601">
    <property type="component" value="Unassembled WGS sequence"/>
</dbReference>
<evidence type="ECO:0000256" key="1">
    <source>
        <dbReference type="SAM" id="SignalP"/>
    </source>
</evidence>
<dbReference type="AlphaFoldDB" id="A0A069D1U5"/>
<dbReference type="RefSeq" id="WP_024996214.1">
    <property type="nucleotide sequence ID" value="NZ_ATZI01000001.1"/>
</dbReference>
<dbReference type="Pfam" id="PF19867">
    <property type="entry name" value="DUF6340"/>
    <property type="match status" value="1"/>
</dbReference>
<gene>
    <name evidence="2" type="ORF">JCM15093_1417</name>
</gene>
<comment type="caution">
    <text evidence="2">The sequence shown here is derived from an EMBL/GenBank/DDBJ whole genome shotgun (WGS) entry which is preliminary data.</text>
</comment>
<keyword evidence="1" id="KW-0732">Signal</keyword>
<keyword evidence="3" id="KW-1185">Reference proteome</keyword>
<evidence type="ECO:0008006" key="4">
    <source>
        <dbReference type="Google" id="ProtNLM"/>
    </source>
</evidence>
<dbReference type="OrthoDB" id="1115705at2"/>
<evidence type="ECO:0000313" key="3">
    <source>
        <dbReference type="Proteomes" id="UP000027601"/>
    </source>
</evidence>
<feature type="signal peptide" evidence="1">
    <location>
        <begin position="1"/>
        <end position="21"/>
    </location>
</feature>
<organism evidence="2 3">
    <name type="scientific">Bacteroides graminisolvens DSM 19988 = JCM 15093</name>
    <dbReference type="NCBI Taxonomy" id="1121097"/>
    <lineage>
        <taxon>Bacteria</taxon>
        <taxon>Pseudomonadati</taxon>
        <taxon>Bacteroidota</taxon>
        <taxon>Bacteroidia</taxon>
        <taxon>Bacteroidales</taxon>
        <taxon>Bacteroidaceae</taxon>
        <taxon>Bacteroides</taxon>
    </lineage>
</organism>
<feature type="chain" id="PRO_5001662277" description="Tetratricopeptide repeat protein" evidence="1">
    <location>
        <begin position="22"/>
        <end position="369"/>
    </location>
</feature>